<sequence>MLYNADVLLLDEPTNHLDWLVEDLQSLDALVAHSETKMLLWLFQRQKTLLWLISTNYVETTVQAKDLMYKKTRRRMSYSTEDGFAVGYILAILDQGEQFDTVHLFEEVEPKYNVEDAAYHDKQSEREKR</sequence>
<dbReference type="EMBL" id="CM047590">
    <property type="protein sequence ID" value="KAI9919635.1"/>
    <property type="molecule type" value="Genomic_DNA"/>
</dbReference>
<protein>
    <submittedName>
        <fullName evidence="1">Uncharacterized protein</fullName>
    </submittedName>
</protein>
<evidence type="ECO:0000313" key="1">
    <source>
        <dbReference type="EMBL" id="KAI9919635.1"/>
    </source>
</evidence>
<evidence type="ECO:0000313" key="2">
    <source>
        <dbReference type="Proteomes" id="UP001163321"/>
    </source>
</evidence>
<accession>A0ACC0WLT6</accession>
<gene>
    <name evidence="1" type="ORF">PsorP6_017728</name>
</gene>
<dbReference type="Proteomes" id="UP001163321">
    <property type="component" value="Chromosome 11"/>
</dbReference>
<proteinExistence type="predicted"/>
<organism evidence="1 2">
    <name type="scientific">Peronosclerospora sorghi</name>
    <dbReference type="NCBI Taxonomy" id="230839"/>
    <lineage>
        <taxon>Eukaryota</taxon>
        <taxon>Sar</taxon>
        <taxon>Stramenopiles</taxon>
        <taxon>Oomycota</taxon>
        <taxon>Peronosporomycetes</taxon>
        <taxon>Peronosporales</taxon>
        <taxon>Peronosporaceae</taxon>
        <taxon>Peronosclerospora</taxon>
    </lineage>
</organism>
<name>A0ACC0WLT6_9STRA</name>
<comment type="caution">
    <text evidence="1">The sequence shown here is derived from an EMBL/GenBank/DDBJ whole genome shotgun (WGS) entry which is preliminary data.</text>
</comment>
<keyword evidence="2" id="KW-1185">Reference proteome</keyword>
<reference evidence="1 2" key="1">
    <citation type="journal article" date="2022" name="bioRxiv">
        <title>The genome of the oomycete Peronosclerospora sorghi, a cosmopolitan pathogen of maize and sorghum, is inflated with dispersed pseudogenes.</title>
        <authorList>
            <person name="Fletcher K."/>
            <person name="Martin F."/>
            <person name="Isakeit T."/>
            <person name="Cavanaugh K."/>
            <person name="Magill C."/>
            <person name="Michelmore R."/>
        </authorList>
    </citation>
    <scope>NUCLEOTIDE SEQUENCE [LARGE SCALE GENOMIC DNA]</scope>
    <source>
        <strain evidence="1">P6</strain>
    </source>
</reference>